<organism evidence="2 3">
    <name type="scientific">Umezakia ovalisporum FSS-62</name>
    <dbReference type="NCBI Taxonomy" id="2971776"/>
    <lineage>
        <taxon>Bacteria</taxon>
        <taxon>Bacillati</taxon>
        <taxon>Cyanobacteriota</taxon>
        <taxon>Cyanophyceae</taxon>
        <taxon>Nostocales</taxon>
        <taxon>Nodulariaceae</taxon>
        <taxon>Umezakia</taxon>
    </lineage>
</organism>
<dbReference type="GO" id="GO:0016787">
    <property type="term" value="F:hydrolase activity"/>
    <property type="evidence" value="ECO:0007669"/>
    <property type="project" value="UniProtKB-KW"/>
</dbReference>
<evidence type="ECO:0000313" key="2">
    <source>
        <dbReference type="EMBL" id="MDH6062989.1"/>
    </source>
</evidence>
<dbReference type="SUPFAM" id="SSF53474">
    <property type="entry name" value="alpha/beta-Hydrolases"/>
    <property type="match status" value="1"/>
</dbReference>
<dbReference type="PRINTS" id="PR00111">
    <property type="entry name" value="ABHYDROLASE"/>
</dbReference>
<dbReference type="EMBL" id="JANQDL010000034">
    <property type="protein sequence ID" value="MDH6062989.1"/>
    <property type="molecule type" value="Genomic_DNA"/>
</dbReference>
<comment type="caution">
    <text evidence="2">The sequence shown here is derived from an EMBL/GenBank/DDBJ whole genome shotgun (WGS) entry which is preliminary data.</text>
</comment>
<gene>
    <name evidence="2" type="ORF">NWP23_04135</name>
</gene>
<dbReference type="PANTHER" id="PTHR46438">
    <property type="entry name" value="ALPHA/BETA-HYDROLASES SUPERFAMILY PROTEIN"/>
    <property type="match status" value="1"/>
</dbReference>
<evidence type="ECO:0000313" key="3">
    <source>
        <dbReference type="Proteomes" id="UP001159370"/>
    </source>
</evidence>
<dbReference type="InterPro" id="IPR029058">
    <property type="entry name" value="AB_hydrolase_fold"/>
</dbReference>
<dbReference type="PANTHER" id="PTHR46438:SF2">
    <property type="entry name" value="ALPHA_BETA-HYDROLASES SUPERFAMILY PROTEIN"/>
    <property type="match status" value="1"/>
</dbReference>
<keyword evidence="2" id="KW-0378">Hydrolase</keyword>
<dbReference type="Gene3D" id="3.40.50.1820">
    <property type="entry name" value="alpha/beta hydrolase"/>
    <property type="match status" value="1"/>
</dbReference>
<evidence type="ECO:0000259" key="1">
    <source>
        <dbReference type="Pfam" id="PF00561"/>
    </source>
</evidence>
<sequence length="327" mass="35645">MFLPPGFGEKYVMTTLGRVVYYAPVGKPWSNLTIEPSSDCAEGSAQGNNGTLVFLHAFGGGSSAYEWSKVYPAFAVDYHIIAPDLIGWGRSDHPARNYRIEDYIRNIIEFVEKTCNLPITAISSGLTAAFTICAAIERPDLFKSLILTTPAGLAEFGQDYSRSMAAQVVKVPVFDRLLYLSGVASGFGIRSFLEQRQFARASRVYPEIVQAYQQSAQQFNAEYAALAFVRGDLAFDLSQYITGLSVPTAIIWGQKSEYTGPDVGGRLAEMNPQAIRIFCHLDDVGLTPQLELPGVTIGLIRKFLPLLESKQSESATVNGAGTISISV</sequence>
<accession>A0AA43GWH1</accession>
<protein>
    <submittedName>
        <fullName evidence="2">Alpha/beta hydrolase</fullName>
    </submittedName>
</protein>
<dbReference type="InterPro" id="IPR000073">
    <property type="entry name" value="AB_hydrolase_1"/>
</dbReference>
<reference evidence="2 3" key="1">
    <citation type="journal article" date="2023" name="J. Phycol.">
        <title>Chrysosporum ovalisporum is synonymous with the true-branching cyanobacterium Umezakia natans (Nostocales/Aphanizomenonaceae).</title>
        <authorList>
            <person name="McGregor G.B."/>
            <person name="Sendall B.C."/>
            <person name="Niiyama Y."/>
            <person name="Tuji A."/>
            <person name="Willis A."/>
        </authorList>
    </citation>
    <scope>NUCLEOTIDE SEQUENCE [LARGE SCALE GENOMIC DNA]</scope>
    <source>
        <strain evidence="2 3">FSS-62</strain>
    </source>
</reference>
<dbReference type="Proteomes" id="UP001159370">
    <property type="component" value="Unassembled WGS sequence"/>
</dbReference>
<proteinExistence type="predicted"/>
<dbReference type="AlphaFoldDB" id="A0AA43GWH1"/>
<feature type="domain" description="AB hydrolase-1" evidence="1">
    <location>
        <begin position="51"/>
        <end position="273"/>
    </location>
</feature>
<name>A0AA43GWH1_9CYAN</name>
<dbReference type="Pfam" id="PF00561">
    <property type="entry name" value="Abhydrolase_1"/>
    <property type="match status" value="1"/>
</dbReference>
<dbReference type="RefSeq" id="WP_280686747.1">
    <property type="nucleotide sequence ID" value="NZ_JANQDL010000034.1"/>
</dbReference>